<comment type="caution">
    <text evidence="2">The sequence shown here is derived from an EMBL/GenBank/DDBJ whole genome shotgun (WGS) entry which is preliminary data.</text>
</comment>
<dbReference type="Gene3D" id="3.40.250.10">
    <property type="entry name" value="Rhodanese-like domain"/>
    <property type="match status" value="1"/>
</dbReference>
<evidence type="ECO:0000313" key="2">
    <source>
        <dbReference type="EMBL" id="NHO31040.1"/>
    </source>
</evidence>
<dbReference type="InterPro" id="IPR044240">
    <property type="entry name" value="STR4-like"/>
</dbReference>
<dbReference type="RefSeq" id="WP_173575644.1">
    <property type="nucleotide sequence ID" value="NZ_WOSW01000001.1"/>
</dbReference>
<organism evidence="2 3">
    <name type="scientific">Acetobacter fallax</name>
    <dbReference type="NCBI Taxonomy" id="1737473"/>
    <lineage>
        <taxon>Bacteria</taxon>
        <taxon>Pseudomonadati</taxon>
        <taxon>Pseudomonadota</taxon>
        <taxon>Alphaproteobacteria</taxon>
        <taxon>Acetobacterales</taxon>
        <taxon>Acetobacteraceae</taxon>
        <taxon>Acetobacter</taxon>
    </lineage>
</organism>
<dbReference type="Proteomes" id="UP000615326">
    <property type="component" value="Unassembled WGS sequence"/>
</dbReference>
<dbReference type="EMBL" id="WOSW01000001">
    <property type="protein sequence ID" value="NHO31040.1"/>
    <property type="molecule type" value="Genomic_DNA"/>
</dbReference>
<sequence>MIDDVSPQATWQALEENSAAQLIDVRTPAEWLFVGMPDVSQIGRAVHPVSWQLPGGLVNSQFLEELSATGATEGQPLYFICRSGSRSRAAAKAAKQAGFGPVFNVADGFEGPLDAHSHRGGSAGWKAAGLPWQQH</sequence>
<keyword evidence="3" id="KW-1185">Reference proteome</keyword>
<dbReference type="SUPFAM" id="SSF52821">
    <property type="entry name" value="Rhodanese/Cell cycle control phosphatase"/>
    <property type="match status" value="1"/>
</dbReference>
<gene>
    <name evidence="2" type="ORF">GOB84_00400</name>
</gene>
<evidence type="ECO:0000313" key="3">
    <source>
        <dbReference type="Proteomes" id="UP000615326"/>
    </source>
</evidence>
<dbReference type="SMART" id="SM00450">
    <property type="entry name" value="RHOD"/>
    <property type="match status" value="1"/>
</dbReference>
<dbReference type="Pfam" id="PF00581">
    <property type="entry name" value="Rhodanese"/>
    <property type="match status" value="1"/>
</dbReference>
<feature type="domain" description="Rhodanese" evidence="1">
    <location>
        <begin position="16"/>
        <end position="121"/>
    </location>
</feature>
<proteinExistence type="predicted"/>
<reference evidence="2 3" key="1">
    <citation type="journal article" date="2020" name="Int. J. Syst. Evol. Microbiol.">
        <title>Novel acetic acid bacteria from cider fermentations: Acetobacter conturbans sp. nov. and Acetobacter fallax sp. nov.</title>
        <authorList>
            <person name="Sombolestani A.S."/>
            <person name="Cleenwerck I."/>
            <person name="Cnockaert M."/>
            <person name="Borremans W."/>
            <person name="Wieme A.D."/>
            <person name="De Vuyst L."/>
            <person name="Vandamme P."/>
        </authorList>
    </citation>
    <scope>NUCLEOTIDE SEQUENCE [LARGE SCALE GENOMIC DNA]</scope>
    <source>
        <strain evidence="2 3">LMG 1637</strain>
    </source>
</reference>
<dbReference type="PANTHER" id="PTHR47377">
    <property type="entry name" value="RHODANESE-LIKE DOMAIN-CONTAINING PROTEIN 4, CHLOROPLASTIC"/>
    <property type="match status" value="1"/>
</dbReference>
<accession>A0ABX0K574</accession>
<dbReference type="InterPro" id="IPR036873">
    <property type="entry name" value="Rhodanese-like_dom_sf"/>
</dbReference>
<protein>
    <submittedName>
        <fullName evidence="2">Rhodanese-like domain-containing protein</fullName>
    </submittedName>
</protein>
<dbReference type="InterPro" id="IPR001763">
    <property type="entry name" value="Rhodanese-like_dom"/>
</dbReference>
<evidence type="ECO:0000259" key="1">
    <source>
        <dbReference type="PROSITE" id="PS50206"/>
    </source>
</evidence>
<name>A0ABX0K574_9PROT</name>
<dbReference type="PANTHER" id="PTHR47377:SF1">
    <property type="entry name" value="RHODANESE-LIKE DOMAIN-CONTAINING PROTEIN 4, CHLOROPLASTIC"/>
    <property type="match status" value="1"/>
</dbReference>
<dbReference type="PROSITE" id="PS50206">
    <property type="entry name" value="RHODANESE_3"/>
    <property type="match status" value="1"/>
</dbReference>